<feature type="transmembrane region" description="Helical" evidence="5">
    <location>
        <begin position="343"/>
        <end position="363"/>
    </location>
</feature>
<feature type="transmembrane region" description="Helical" evidence="5">
    <location>
        <begin position="139"/>
        <end position="160"/>
    </location>
</feature>
<evidence type="ECO:0000256" key="2">
    <source>
        <dbReference type="ARBA" id="ARBA00022989"/>
    </source>
</evidence>
<keyword evidence="1 5" id="KW-0812">Transmembrane</keyword>
<dbReference type="Proteomes" id="UP000238823">
    <property type="component" value="Unassembled WGS sequence"/>
</dbReference>
<dbReference type="InterPro" id="IPR011701">
    <property type="entry name" value="MFS"/>
</dbReference>
<dbReference type="PANTHER" id="PTHR11360:SF308">
    <property type="entry name" value="BLL3089 PROTEIN"/>
    <property type="match status" value="1"/>
</dbReference>
<dbReference type="InterPro" id="IPR050327">
    <property type="entry name" value="Proton-linked_MCT"/>
</dbReference>
<sequence length="458" mass="48678">MTDTPQSGRQPSSGMRRIFDPDHPISPRRLPFFYGYVVVVGAILGVLASVPGQSTGFAVFTDHLIAASGLTRLQLSNTYMLGTVGCALLLPYGGKLLDRWGARPTAMLACMCLGATLVLLTATAPIFEWSVDWFADSPAAQLMFMFSLLSIAFVSLKLATQGMLTMVSRTMIAKWFARRRGLVVALAGAIVGFGFAIAPIGFSALIQAIGWRETWWALALAVGVGMTLVAWVLYRDNPESCGLLMDGDQPLTEPQQVETRIAPPPEDVTRGQAIRTLPFWTVTLALSLHTLMTTGLAFHIVDLGAVAGYAEAEVVKLFLPMAVITMVIVWLSGLAADRFDMRWLLAGMMVAEGVGMLGAANLGTATAQWAMIGGIGFAGGVSVILSTVALPHYFGRAHLGAISGAQMMCMVLSGALGPSMLAWSRSATGGYAFALESALVPVIVVIVLSLFTRPVRSA</sequence>
<dbReference type="InterPro" id="IPR020846">
    <property type="entry name" value="MFS_dom"/>
</dbReference>
<feature type="transmembrane region" description="Helical" evidence="5">
    <location>
        <begin position="106"/>
        <end position="127"/>
    </location>
</feature>
<gene>
    <name evidence="7" type="ORF">ENSA7_33610</name>
</gene>
<feature type="transmembrane region" description="Helical" evidence="5">
    <location>
        <begin position="73"/>
        <end position="94"/>
    </location>
</feature>
<evidence type="ECO:0000256" key="3">
    <source>
        <dbReference type="ARBA" id="ARBA00023136"/>
    </source>
</evidence>
<feature type="transmembrane region" description="Helical" evidence="5">
    <location>
        <begin position="369"/>
        <end position="390"/>
    </location>
</feature>
<feature type="domain" description="Major facilitator superfamily (MFS) profile" evidence="6">
    <location>
        <begin position="37"/>
        <end position="456"/>
    </location>
</feature>
<evidence type="ECO:0000256" key="5">
    <source>
        <dbReference type="SAM" id="Phobius"/>
    </source>
</evidence>
<feature type="compositionally biased region" description="Polar residues" evidence="4">
    <location>
        <begin position="1"/>
        <end position="13"/>
    </location>
</feature>
<accession>A0A2S9YPC2</accession>
<dbReference type="SUPFAM" id="SSF103473">
    <property type="entry name" value="MFS general substrate transporter"/>
    <property type="match status" value="1"/>
</dbReference>
<feature type="transmembrane region" description="Helical" evidence="5">
    <location>
        <begin position="33"/>
        <end position="53"/>
    </location>
</feature>
<feature type="region of interest" description="Disordered" evidence="4">
    <location>
        <begin position="1"/>
        <end position="22"/>
    </location>
</feature>
<dbReference type="GO" id="GO:0022857">
    <property type="term" value="F:transmembrane transporter activity"/>
    <property type="evidence" value="ECO:0007669"/>
    <property type="project" value="InterPro"/>
</dbReference>
<protein>
    <submittedName>
        <fullName evidence="7">Major Facilitator Superfamily protein</fullName>
    </submittedName>
</protein>
<feature type="transmembrane region" description="Helical" evidence="5">
    <location>
        <begin position="429"/>
        <end position="451"/>
    </location>
</feature>
<dbReference type="Gene3D" id="1.20.1250.20">
    <property type="entry name" value="MFS general substrate transporter like domains"/>
    <property type="match status" value="1"/>
</dbReference>
<dbReference type="AlphaFoldDB" id="A0A2S9YPC2"/>
<proteinExistence type="predicted"/>
<organism evidence="7 8">
    <name type="scientific">Enhygromyxa salina</name>
    <dbReference type="NCBI Taxonomy" id="215803"/>
    <lineage>
        <taxon>Bacteria</taxon>
        <taxon>Pseudomonadati</taxon>
        <taxon>Myxococcota</taxon>
        <taxon>Polyangia</taxon>
        <taxon>Nannocystales</taxon>
        <taxon>Nannocystaceae</taxon>
        <taxon>Enhygromyxa</taxon>
    </lineage>
</organism>
<dbReference type="OrthoDB" id="146345at2"/>
<dbReference type="PANTHER" id="PTHR11360">
    <property type="entry name" value="MONOCARBOXYLATE TRANSPORTER"/>
    <property type="match status" value="1"/>
</dbReference>
<dbReference type="PROSITE" id="PS50850">
    <property type="entry name" value="MFS"/>
    <property type="match status" value="1"/>
</dbReference>
<keyword evidence="3 5" id="KW-0472">Membrane</keyword>
<evidence type="ECO:0000256" key="4">
    <source>
        <dbReference type="SAM" id="MobiDB-lite"/>
    </source>
</evidence>
<dbReference type="InterPro" id="IPR036259">
    <property type="entry name" value="MFS_trans_sf"/>
</dbReference>
<evidence type="ECO:0000259" key="6">
    <source>
        <dbReference type="PROSITE" id="PS50850"/>
    </source>
</evidence>
<evidence type="ECO:0000313" key="7">
    <source>
        <dbReference type="EMBL" id="PRQ06937.1"/>
    </source>
</evidence>
<evidence type="ECO:0000256" key="1">
    <source>
        <dbReference type="ARBA" id="ARBA00022692"/>
    </source>
</evidence>
<feature type="transmembrane region" description="Helical" evidence="5">
    <location>
        <begin position="279"/>
        <end position="301"/>
    </location>
</feature>
<reference evidence="7 8" key="1">
    <citation type="submission" date="2018-03" db="EMBL/GenBank/DDBJ databases">
        <title>Draft Genome Sequences of the Obligatory Marine Myxobacteria Enhygromyxa salina SWB007.</title>
        <authorList>
            <person name="Poehlein A."/>
            <person name="Moghaddam J.A."/>
            <person name="Harms H."/>
            <person name="Alanjari M."/>
            <person name="Koenig G.M."/>
            <person name="Daniel R."/>
            <person name="Schaeberle T.F."/>
        </authorList>
    </citation>
    <scope>NUCLEOTIDE SEQUENCE [LARGE SCALE GENOMIC DNA]</scope>
    <source>
        <strain evidence="7 8">SWB007</strain>
    </source>
</reference>
<name>A0A2S9YPC2_9BACT</name>
<feature type="transmembrane region" description="Helical" evidence="5">
    <location>
        <begin position="402"/>
        <end position="423"/>
    </location>
</feature>
<dbReference type="EMBL" id="PVNL01000063">
    <property type="protein sequence ID" value="PRQ06937.1"/>
    <property type="molecule type" value="Genomic_DNA"/>
</dbReference>
<dbReference type="RefSeq" id="WP_106090359.1">
    <property type="nucleotide sequence ID" value="NZ_PVNL01000063.1"/>
</dbReference>
<comment type="caution">
    <text evidence="7">The sequence shown here is derived from an EMBL/GenBank/DDBJ whole genome shotgun (WGS) entry which is preliminary data.</text>
</comment>
<dbReference type="Pfam" id="PF07690">
    <property type="entry name" value="MFS_1"/>
    <property type="match status" value="1"/>
</dbReference>
<evidence type="ECO:0000313" key="8">
    <source>
        <dbReference type="Proteomes" id="UP000238823"/>
    </source>
</evidence>
<feature type="transmembrane region" description="Helical" evidence="5">
    <location>
        <begin position="215"/>
        <end position="234"/>
    </location>
</feature>
<keyword evidence="2 5" id="KW-1133">Transmembrane helix</keyword>
<feature type="transmembrane region" description="Helical" evidence="5">
    <location>
        <begin position="317"/>
        <end position="336"/>
    </location>
</feature>
<feature type="transmembrane region" description="Helical" evidence="5">
    <location>
        <begin position="181"/>
        <end position="209"/>
    </location>
</feature>